<sequence length="107" mass="12408">MSEKEKNTEKEENKDGNQKKGELLDEPIQVKDYLYLTLLSLESKAWAYMDLIAHPETQKHKKDMGEAKLAIDAMDALFKTIEQGLTPDQKKDIQTRLTNLRLNFVKK</sequence>
<organism evidence="2 3">
    <name type="scientific">candidate division WOR-3 bacterium</name>
    <dbReference type="NCBI Taxonomy" id="2052148"/>
    <lineage>
        <taxon>Bacteria</taxon>
        <taxon>Bacteria division WOR-3</taxon>
    </lineage>
</organism>
<comment type="caution">
    <text evidence="2">The sequence shown here is derived from an EMBL/GenBank/DDBJ whole genome shotgun (WGS) entry which is preliminary data.</text>
</comment>
<protein>
    <submittedName>
        <fullName evidence="2">DUF1844 domain-containing protein</fullName>
    </submittedName>
</protein>
<feature type="region of interest" description="Disordered" evidence="1">
    <location>
        <begin position="1"/>
        <end position="23"/>
    </location>
</feature>
<dbReference type="Proteomes" id="UP000885826">
    <property type="component" value="Unassembled WGS sequence"/>
</dbReference>
<dbReference type="AlphaFoldDB" id="A0A9C9EMH6"/>
<dbReference type="Pfam" id="PF08899">
    <property type="entry name" value="DUF1844"/>
    <property type="match status" value="1"/>
</dbReference>
<name>A0A9C9EMH6_UNCW3</name>
<evidence type="ECO:0000313" key="3">
    <source>
        <dbReference type="Proteomes" id="UP000885826"/>
    </source>
</evidence>
<reference evidence="2" key="1">
    <citation type="journal article" date="2020" name="mSystems">
        <title>Genome- and Community-Level Interaction Insights into Carbon Utilization and Element Cycling Functions of Hydrothermarchaeota in Hydrothermal Sediment.</title>
        <authorList>
            <person name="Zhou Z."/>
            <person name="Liu Y."/>
            <person name="Xu W."/>
            <person name="Pan J."/>
            <person name="Luo Z.H."/>
            <person name="Li M."/>
        </authorList>
    </citation>
    <scope>NUCLEOTIDE SEQUENCE</scope>
    <source>
        <strain evidence="2">HyVt-388</strain>
    </source>
</reference>
<evidence type="ECO:0000313" key="2">
    <source>
        <dbReference type="EMBL" id="HEC78634.1"/>
    </source>
</evidence>
<dbReference type="EMBL" id="DRIG01000062">
    <property type="protein sequence ID" value="HEC78634.1"/>
    <property type="molecule type" value="Genomic_DNA"/>
</dbReference>
<evidence type="ECO:0000256" key="1">
    <source>
        <dbReference type="SAM" id="MobiDB-lite"/>
    </source>
</evidence>
<gene>
    <name evidence="2" type="ORF">ENI34_05775</name>
</gene>
<proteinExistence type="predicted"/>
<accession>A0A9C9EMH6</accession>
<dbReference type="InterPro" id="IPR014995">
    <property type="entry name" value="DUF1844"/>
</dbReference>